<dbReference type="Proteomes" id="UP001187192">
    <property type="component" value="Unassembled WGS sequence"/>
</dbReference>
<feature type="compositionally biased region" description="Polar residues" evidence="1">
    <location>
        <begin position="91"/>
        <end position="107"/>
    </location>
</feature>
<dbReference type="InterPro" id="IPR026961">
    <property type="entry name" value="PGG_dom"/>
</dbReference>
<feature type="region of interest" description="Disordered" evidence="1">
    <location>
        <begin position="1"/>
        <end position="23"/>
    </location>
</feature>
<proteinExistence type="predicted"/>
<accession>A0AA88APD1</accession>
<dbReference type="AlphaFoldDB" id="A0AA88APD1"/>
<reference evidence="4" key="1">
    <citation type="submission" date="2023-07" db="EMBL/GenBank/DDBJ databases">
        <title>draft genome sequence of fig (Ficus carica).</title>
        <authorList>
            <person name="Takahashi T."/>
            <person name="Nishimura K."/>
        </authorList>
    </citation>
    <scope>NUCLEOTIDE SEQUENCE</scope>
</reference>
<keyword evidence="2" id="KW-0812">Transmembrane</keyword>
<dbReference type="InterPro" id="IPR002110">
    <property type="entry name" value="Ankyrin_rpt"/>
</dbReference>
<dbReference type="EMBL" id="BTGU01000060">
    <property type="protein sequence ID" value="GMN55950.1"/>
    <property type="molecule type" value="Genomic_DNA"/>
</dbReference>
<evidence type="ECO:0000259" key="3">
    <source>
        <dbReference type="Pfam" id="PF13962"/>
    </source>
</evidence>
<evidence type="ECO:0000313" key="5">
    <source>
        <dbReference type="Proteomes" id="UP001187192"/>
    </source>
</evidence>
<gene>
    <name evidence="4" type="ORF">TIFTF001_025064</name>
</gene>
<evidence type="ECO:0000256" key="2">
    <source>
        <dbReference type="SAM" id="Phobius"/>
    </source>
</evidence>
<dbReference type="Pfam" id="PF12796">
    <property type="entry name" value="Ank_2"/>
    <property type="match status" value="1"/>
</dbReference>
<feature type="compositionally biased region" description="Acidic residues" evidence="1">
    <location>
        <begin position="77"/>
        <end position="90"/>
    </location>
</feature>
<dbReference type="SUPFAM" id="SSF48403">
    <property type="entry name" value="Ankyrin repeat"/>
    <property type="match status" value="1"/>
</dbReference>
<protein>
    <recommendedName>
        <fullName evidence="3">PGG domain-containing protein</fullName>
    </recommendedName>
</protein>
<organism evidence="4 5">
    <name type="scientific">Ficus carica</name>
    <name type="common">Common fig</name>
    <dbReference type="NCBI Taxonomy" id="3494"/>
    <lineage>
        <taxon>Eukaryota</taxon>
        <taxon>Viridiplantae</taxon>
        <taxon>Streptophyta</taxon>
        <taxon>Embryophyta</taxon>
        <taxon>Tracheophyta</taxon>
        <taxon>Spermatophyta</taxon>
        <taxon>Magnoliopsida</taxon>
        <taxon>eudicotyledons</taxon>
        <taxon>Gunneridae</taxon>
        <taxon>Pentapetalae</taxon>
        <taxon>rosids</taxon>
        <taxon>fabids</taxon>
        <taxon>Rosales</taxon>
        <taxon>Moraceae</taxon>
        <taxon>Ficeae</taxon>
        <taxon>Ficus</taxon>
    </lineage>
</organism>
<dbReference type="PANTHER" id="PTHR24177">
    <property type="entry name" value="CASKIN"/>
    <property type="match status" value="1"/>
</dbReference>
<dbReference type="Pfam" id="PF13962">
    <property type="entry name" value="PGG"/>
    <property type="match status" value="1"/>
</dbReference>
<sequence>MPYVTSMLYGTTGHGKKDNNFDLERQTGHTSITKIQRTKEKHVWAFQVLKELLKYSTAYKLNDDESDSNANGNFREDSDDEDLRDQDDSANDGSNITEQPIFDTNMSEAARKDSGKETKDTPILIAAKYGIAEMVEEILKRFPVAIYDRDIDSKTVLLVTVENRNLQVYKILIKRYLRKPFVLQRVDKDGNTALHYAAKYAEHIKPWPVPGAALQMQWEIKWHEFVENTMPSSLYLRTNLKGETPSEMFSDTHKALVKAGGKWLTSTATSCSVVATLIATVAFASSTTIPGGTDSKGNPTLKRSLTFELLFISSLVALCFSILFGLSSLFVSIASMLVTFCASHFLVFEDKFKYAAFPVYAVTLFPLCLFAAAQFQEGEIE</sequence>
<dbReference type="InterPro" id="IPR036770">
    <property type="entry name" value="Ankyrin_rpt-contain_sf"/>
</dbReference>
<feature type="transmembrane region" description="Helical" evidence="2">
    <location>
        <begin position="355"/>
        <end position="375"/>
    </location>
</feature>
<comment type="caution">
    <text evidence="4">The sequence shown here is derived from an EMBL/GenBank/DDBJ whole genome shotgun (WGS) entry which is preliminary data.</text>
</comment>
<keyword evidence="2" id="KW-1133">Transmembrane helix</keyword>
<evidence type="ECO:0000313" key="4">
    <source>
        <dbReference type="EMBL" id="GMN55950.1"/>
    </source>
</evidence>
<dbReference type="Gene3D" id="1.25.40.20">
    <property type="entry name" value="Ankyrin repeat-containing domain"/>
    <property type="match status" value="1"/>
</dbReference>
<feature type="transmembrane region" description="Helical" evidence="2">
    <location>
        <begin position="305"/>
        <end position="323"/>
    </location>
</feature>
<keyword evidence="2" id="KW-0472">Membrane</keyword>
<feature type="domain" description="PGG" evidence="3">
    <location>
        <begin position="262"/>
        <end position="323"/>
    </location>
</feature>
<evidence type="ECO:0000256" key="1">
    <source>
        <dbReference type="SAM" id="MobiDB-lite"/>
    </source>
</evidence>
<dbReference type="GO" id="GO:0016020">
    <property type="term" value="C:membrane"/>
    <property type="evidence" value="ECO:0007669"/>
    <property type="project" value="TreeGrafter"/>
</dbReference>
<keyword evidence="5" id="KW-1185">Reference proteome</keyword>
<dbReference type="PANTHER" id="PTHR24177:SF103">
    <property type="entry name" value="PGG DOMAIN-CONTAINING PROTEIN"/>
    <property type="match status" value="1"/>
</dbReference>
<name>A0AA88APD1_FICCA</name>
<feature type="region of interest" description="Disordered" evidence="1">
    <location>
        <begin position="64"/>
        <end position="117"/>
    </location>
</feature>